<comment type="caution">
    <text evidence="3">The sequence shown here is derived from an EMBL/GenBank/DDBJ whole genome shotgun (WGS) entry which is preliminary data.</text>
</comment>
<dbReference type="Proteomes" id="UP001174909">
    <property type="component" value="Unassembled WGS sequence"/>
</dbReference>
<protein>
    <submittedName>
        <fullName evidence="3">Nickel insertion protein</fullName>
    </submittedName>
</protein>
<reference evidence="3" key="1">
    <citation type="submission" date="2023-03" db="EMBL/GenBank/DDBJ databases">
        <authorList>
            <person name="Steffen K."/>
            <person name="Cardenas P."/>
        </authorList>
    </citation>
    <scope>NUCLEOTIDE SEQUENCE</scope>
</reference>
<dbReference type="PANTHER" id="PTHR36566">
    <property type="entry name" value="NICKEL INSERTION PROTEIN-RELATED"/>
    <property type="match status" value="1"/>
</dbReference>
<keyword evidence="4" id="KW-1185">Reference proteome</keyword>
<dbReference type="InterPro" id="IPR002822">
    <property type="entry name" value="Ni_insertion"/>
</dbReference>
<evidence type="ECO:0000256" key="2">
    <source>
        <dbReference type="SAM" id="MobiDB-lite"/>
    </source>
</evidence>
<sequence length="265" mass="28373">MKIAYFDCFSGISGDMTLGALVDAGVDLAVIREELAKLPVTGYRLEARVVKRGGLRGTKVDVVVDEAVQPARRYTDIAAMISESELEPEVRDRALAIFRRLGEVEAHLHDEPLDAIHFHEVGAVDSIIDVVGAAIGVHALDLEGAVASPVNVGHGAVHTSHGLLPVPAPATLALLKGYSAYAGDTRMELTTPTGAAILTTLADRFGPLPRMTIDRIGYGAGNRDFPTGPNLLRLVVGEVQADTAPDHAHHHHHGHEHHHHEHHQG</sequence>
<dbReference type="EMBL" id="CASHTH010003677">
    <property type="protein sequence ID" value="CAI8047772.1"/>
    <property type="molecule type" value="Genomic_DNA"/>
</dbReference>
<keyword evidence="1" id="KW-0533">Nickel</keyword>
<dbReference type="Pfam" id="PF01969">
    <property type="entry name" value="Ni_insertion"/>
    <property type="match status" value="1"/>
</dbReference>
<name>A0AA35XEC8_GEOBA</name>
<gene>
    <name evidence="3" type="ORF">GBAR_LOCUS26435</name>
</gene>
<accession>A0AA35XEC8</accession>
<evidence type="ECO:0000256" key="1">
    <source>
        <dbReference type="ARBA" id="ARBA00022596"/>
    </source>
</evidence>
<organism evidence="3 4">
    <name type="scientific">Geodia barretti</name>
    <name type="common">Barrett's horny sponge</name>
    <dbReference type="NCBI Taxonomy" id="519541"/>
    <lineage>
        <taxon>Eukaryota</taxon>
        <taxon>Metazoa</taxon>
        <taxon>Porifera</taxon>
        <taxon>Demospongiae</taxon>
        <taxon>Heteroscleromorpha</taxon>
        <taxon>Tetractinellida</taxon>
        <taxon>Astrophorina</taxon>
        <taxon>Geodiidae</taxon>
        <taxon>Geodia</taxon>
    </lineage>
</organism>
<evidence type="ECO:0000313" key="4">
    <source>
        <dbReference type="Proteomes" id="UP001174909"/>
    </source>
</evidence>
<feature type="compositionally biased region" description="Basic residues" evidence="2">
    <location>
        <begin position="248"/>
        <end position="265"/>
    </location>
</feature>
<proteinExistence type="predicted"/>
<dbReference type="AlphaFoldDB" id="A0AA35XEC8"/>
<evidence type="ECO:0000313" key="3">
    <source>
        <dbReference type="EMBL" id="CAI8047772.1"/>
    </source>
</evidence>
<dbReference type="PANTHER" id="PTHR36566:SF1">
    <property type="entry name" value="PYRIDINIUM-3,5-BISTHIOCARBOXYLIC ACID MONONUCLEOTIDE NICKEL INSERTION PROTEIN"/>
    <property type="match status" value="1"/>
</dbReference>
<feature type="region of interest" description="Disordered" evidence="2">
    <location>
        <begin position="244"/>
        <end position="265"/>
    </location>
</feature>